<dbReference type="AlphaFoldDB" id="A0NQ63"/>
<organism evidence="1 2">
    <name type="scientific">Roseibium aggregatum (strain ATCC 25650 / DSM 13394 / JCM 20685 / NBRC 16684 / NCIMB 2208 / IAM 12614 / B1)</name>
    <name type="common">Stappia aggregata</name>
    <dbReference type="NCBI Taxonomy" id="384765"/>
    <lineage>
        <taxon>Bacteria</taxon>
        <taxon>Pseudomonadati</taxon>
        <taxon>Pseudomonadota</taxon>
        <taxon>Alphaproteobacteria</taxon>
        <taxon>Hyphomicrobiales</taxon>
        <taxon>Stappiaceae</taxon>
        <taxon>Roseibium</taxon>
    </lineage>
</organism>
<dbReference type="RefSeq" id="WP_006933021.1">
    <property type="nucleotide sequence ID" value="NZ_AAUW01000004.1"/>
</dbReference>
<evidence type="ECO:0000313" key="2">
    <source>
        <dbReference type="Proteomes" id="UP000004848"/>
    </source>
</evidence>
<evidence type="ECO:0008006" key="3">
    <source>
        <dbReference type="Google" id="ProtNLM"/>
    </source>
</evidence>
<dbReference type="Proteomes" id="UP000004848">
    <property type="component" value="Unassembled WGS sequence"/>
</dbReference>
<comment type="caution">
    <text evidence="1">The sequence shown here is derived from an EMBL/GenBank/DDBJ whole genome shotgun (WGS) entry which is preliminary data.</text>
</comment>
<sequence>MFGEGVILAGIRFSVVDLMKAGAALEAKIKSLGVSQIELHDEVSTYEQSVSHSDKGYIGEYFHRTLNTLPPSMFQGITCRSTDGKVVATSAVRCDDISGWDLDRYIREFWMRAYRTDDGEPVLLSDAAVPFAKDVTGSIAYIGDTFVSSEFRANNLAAYIVRLCLIIANTKWRPVYTYGWMARHHAFEKALFLRWGYTTCYAGGLTWERPPANKAYEDLCFLGCTPAGIAQLLKRPLDIGLDEA</sequence>
<reference evidence="1 2" key="1">
    <citation type="submission" date="2006-05" db="EMBL/GenBank/DDBJ databases">
        <authorList>
            <person name="King G."/>
            <person name="Ferriera S."/>
            <person name="Johnson J."/>
            <person name="Kravitz S."/>
            <person name="Beeson K."/>
            <person name="Sutton G."/>
            <person name="Rogers Y.-H."/>
            <person name="Friedman R."/>
            <person name="Frazier M."/>
            <person name="Venter J.C."/>
        </authorList>
    </citation>
    <scope>NUCLEOTIDE SEQUENCE [LARGE SCALE GENOMIC DNA]</scope>
    <source>
        <strain evidence="2">ATCC 25650 / DSM 13394 / JCM 20685 / NBRC 16684 / NCIMB 2208 / IAM 12614 / B1</strain>
    </source>
</reference>
<dbReference type="EMBL" id="AAUW01000004">
    <property type="protein sequence ID" value="EAV44921.1"/>
    <property type="molecule type" value="Genomic_DNA"/>
</dbReference>
<proteinExistence type="predicted"/>
<name>A0NQ63_ROSAI</name>
<dbReference type="OrthoDB" id="7675303at2"/>
<dbReference type="eggNOG" id="ENOG50347M2">
    <property type="taxonomic scope" value="Bacteria"/>
</dbReference>
<accession>A0NQ63</accession>
<dbReference type="GeneID" id="68845682"/>
<gene>
    <name evidence="1" type="ORF">SIAM614_12938</name>
</gene>
<evidence type="ECO:0000313" key="1">
    <source>
        <dbReference type="EMBL" id="EAV44921.1"/>
    </source>
</evidence>
<protein>
    <recommendedName>
        <fullName evidence="3">N-acetyltransferase domain-containing protein</fullName>
    </recommendedName>
</protein>